<dbReference type="EMBL" id="JAPFFL010000015">
    <property type="protein sequence ID" value="KAJ6676216.1"/>
    <property type="molecule type" value="Genomic_DNA"/>
</dbReference>
<feature type="transmembrane region" description="Helical" evidence="1">
    <location>
        <begin position="48"/>
        <end position="66"/>
    </location>
</feature>
<sequence>MQFSNDNLFFHGSTSKRCTVSLWPNGQSVQKEKSLHFHHFLLTLMNRILFSLVHASFGACFLYLFFMPRHYAKLSNKTKNKEKGKKHSVYVYEGIISNYCLLISV</sequence>
<keyword evidence="1" id="KW-0472">Membrane</keyword>
<keyword evidence="1" id="KW-0812">Transmembrane</keyword>
<evidence type="ECO:0000313" key="3">
    <source>
        <dbReference type="Proteomes" id="UP001151529"/>
    </source>
</evidence>
<proteinExistence type="predicted"/>
<accession>A0A9Q0NUM2</accession>
<keyword evidence="1" id="KW-1133">Transmembrane helix</keyword>
<organism evidence="2 3">
    <name type="scientific">Salix viminalis</name>
    <name type="common">Common osier</name>
    <name type="synonym">Basket willow</name>
    <dbReference type="NCBI Taxonomy" id="40686"/>
    <lineage>
        <taxon>Eukaryota</taxon>
        <taxon>Viridiplantae</taxon>
        <taxon>Streptophyta</taxon>
        <taxon>Embryophyta</taxon>
        <taxon>Tracheophyta</taxon>
        <taxon>Spermatophyta</taxon>
        <taxon>Magnoliopsida</taxon>
        <taxon>eudicotyledons</taxon>
        <taxon>Gunneridae</taxon>
        <taxon>Pentapetalae</taxon>
        <taxon>rosids</taxon>
        <taxon>fabids</taxon>
        <taxon>Malpighiales</taxon>
        <taxon>Salicaceae</taxon>
        <taxon>Saliceae</taxon>
        <taxon>Salix</taxon>
    </lineage>
</organism>
<reference evidence="2" key="1">
    <citation type="submission" date="2022-11" db="EMBL/GenBank/DDBJ databases">
        <authorList>
            <person name="Hyden B.L."/>
            <person name="Feng K."/>
            <person name="Yates T."/>
            <person name="Jawdy S."/>
            <person name="Smart L.B."/>
            <person name="Muchero W."/>
        </authorList>
    </citation>
    <scope>NUCLEOTIDE SEQUENCE</scope>
    <source>
        <tissue evidence="2">Shoot tip</tissue>
    </source>
</reference>
<gene>
    <name evidence="2" type="ORF">OIU85_009492</name>
</gene>
<evidence type="ECO:0000256" key="1">
    <source>
        <dbReference type="SAM" id="Phobius"/>
    </source>
</evidence>
<evidence type="ECO:0008006" key="4">
    <source>
        <dbReference type="Google" id="ProtNLM"/>
    </source>
</evidence>
<evidence type="ECO:0000313" key="2">
    <source>
        <dbReference type="EMBL" id="KAJ6676216.1"/>
    </source>
</evidence>
<protein>
    <recommendedName>
        <fullName evidence="4">Transmembrane protein</fullName>
    </recommendedName>
</protein>
<keyword evidence="3" id="KW-1185">Reference proteome</keyword>
<dbReference type="Proteomes" id="UP001151529">
    <property type="component" value="Chromosome 15Z"/>
</dbReference>
<dbReference type="AlphaFoldDB" id="A0A9Q0NUM2"/>
<name>A0A9Q0NUM2_SALVM</name>
<reference evidence="2" key="2">
    <citation type="journal article" date="2023" name="Int. J. Mol. Sci.">
        <title>De Novo Assembly and Annotation of 11 Diverse Shrub Willow (Salix) Genomes Reveals Novel Gene Organization in Sex-Linked Regions.</title>
        <authorList>
            <person name="Hyden B."/>
            <person name="Feng K."/>
            <person name="Yates T.B."/>
            <person name="Jawdy S."/>
            <person name="Cereghino C."/>
            <person name="Smart L.B."/>
            <person name="Muchero W."/>
        </authorList>
    </citation>
    <scope>NUCLEOTIDE SEQUENCE [LARGE SCALE GENOMIC DNA]</scope>
    <source>
        <tissue evidence="2">Shoot tip</tissue>
    </source>
</reference>
<comment type="caution">
    <text evidence="2">The sequence shown here is derived from an EMBL/GenBank/DDBJ whole genome shotgun (WGS) entry which is preliminary data.</text>
</comment>